<dbReference type="InterPro" id="IPR013538">
    <property type="entry name" value="ASHA1/2-like_C"/>
</dbReference>
<evidence type="ECO:0000313" key="5">
    <source>
        <dbReference type="Proteomes" id="UP000603453"/>
    </source>
</evidence>
<gene>
    <name evidence="4" type="ORF">INT47_010651</name>
</gene>
<sequence length="341" mass="38881">MSDMRNVNNWVNKDCRSWAKTYLTQQLVGLGTESDKTKIRITSLDECTGDVDLNQRKGKLLAIYDVALKLSWEAQLRDGSKTYGTISVPEVAYDTDIDDYVFMIECNDGDLKSWIRHQLTPLLRTKFSKFTNDLIQNASTPPDLVQRRKAPVSLPAPLVSTKKEDEVLRTTVVKHSFDFNGASARDIYEALLDPTRAAIWTHGKPKVSKKIGSRFEFFDGNVHGILLQTTPGKSIIQSWRLKNWPKDHYSKVTLSFENKMDGSSSVNVVQEGVPLGQEDIIKKNWTGYYWTAIKDNYHQFQHLPIQSDPYNYSTMSLLGLLLFVILLMAFTAYQVSPLLRF</sequence>
<proteinExistence type="inferred from homology"/>
<reference evidence="4" key="1">
    <citation type="submission" date="2020-12" db="EMBL/GenBank/DDBJ databases">
        <title>Metabolic potential, ecology and presence of endohyphal bacteria is reflected in genomic diversity of Mucoromycotina.</title>
        <authorList>
            <person name="Muszewska A."/>
            <person name="Okrasinska A."/>
            <person name="Steczkiewicz K."/>
            <person name="Drgas O."/>
            <person name="Orlowska M."/>
            <person name="Perlinska-Lenart U."/>
            <person name="Aleksandrzak-Piekarczyk T."/>
            <person name="Szatraj K."/>
            <person name="Zielenkiewicz U."/>
            <person name="Pilsyk S."/>
            <person name="Malc E."/>
            <person name="Mieczkowski P."/>
            <person name="Kruszewska J.S."/>
            <person name="Biernat P."/>
            <person name="Pawlowska J."/>
        </authorList>
    </citation>
    <scope>NUCLEOTIDE SEQUENCE</scope>
    <source>
        <strain evidence="4">WA0000017839</strain>
    </source>
</reference>
<keyword evidence="2" id="KW-0812">Transmembrane</keyword>
<protein>
    <recommendedName>
        <fullName evidence="3">Activator of Hsp90 ATPase AHSA1-like N-terminal domain-containing protein</fullName>
    </recommendedName>
</protein>
<dbReference type="GO" id="GO:0051087">
    <property type="term" value="F:protein-folding chaperone binding"/>
    <property type="evidence" value="ECO:0007669"/>
    <property type="project" value="InterPro"/>
</dbReference>
<organism evidence="4 5">
    <name type="scientific">Mucor saturninus</name>
    <dbReference type="NCBI Taxonomy" id="64648"/>
    <lineage>
        <taxon>Eukaryota</taxon>
        <taxon>Fungi</taxon>
        <taxon>Fungi incertae sedis</taxon>
        <taxon>Mucoromycota</taxon>
        <taxon>Mucoromycotina</taxon>
        <taxon>Mucoromycetes</taxon>
        <taxon>Mucorales</taxon>
        <taxon>Mucorineae</taxon>
        <taxon>Mucoraceae</taxon>
        <taxon>Mucor</taxon>
    </lineage>
</organism>
<dbReference type="InterPro" id="IPR036338">
    <property type="entry name" value="Aha1"/>
</dbReference>
<dbReference type="Gene3D" id="3.30.530.20">
    <property type="match status" value="1"/>
</dbReference>
<keyword evidence="5" id="KW-1185">Reference proteome</keyword>
<feature type="transmembrane region" description="Helical" evidence="2">
    <location>
        <begin position="312"/>
        <end position="333"/>
    </location>
</feature>
<dbReference type="Gene3D" id="3.15.10.20">
    <property type="entry name" value="Activator of Hsp90 ATPase Aha1, N-terminal domain"/>
    <property type="match status" value="1"/>
</dbReference>
<dbReference type="PANTHER" id="PTHR13009">
    <property type="entry name" value="HEAT SHOCK PROTEIN 90 HSP90 CO-CHAPERONE AHA-1"/>
    <property type="match status" value="1"/>
</dbReference>
<evidence type="ECO:0000259" key="3">
    <source>
        <dbReference type="SMART" id="SM01000"/>
    </source>
</evidence>
<evidence type="ECO:0000256" key="2">
    <source>
        <dbReference type="SAM" id="Phobius"/>
    </source>
</evidence>
<dbReference type="GO" id="GO:0005829">
    <property type="term" value="C:cytosol"/>
    <property type="evidence" value="ECO:0007669"/>
    <property type="project" value="TreeGrafter"/>
</dbReference>
<feature type="domain" description="Activator of Hsp90 ATPase AHSA1-like N-terminal" evidence="3">
    <location>
        <begin position="12"/>
        <end position="139"/>
    </location>
</feature>
<keyword evidence="2" id="KW-1133">Transmembrane helix</keyword>
<dbReference type="GO" id="GO:0001671">
    <property type="term" value="F:ATPase activator activity"/>
    <property type="evidence" value="ECO:0007669"/>
    <property type="project" value="InterPro"/>
</dbReference>
<comment type="caution">
    <text evidence="4">The sequence shown here is derived from an EMBL/GenBank/DDBJ whole genome shotgun (WGS) entry which is preliminary data.</text>
</comment>
<dbReference type="AlphaFoldDB" id="A0A8H7QLL2"/>
<dbReference type="Pfam" id="PF08327">
    <property type="entry name" value="AHSA1"/>
    <property type="match status" value="1"/>
</dbReference>
<name>A0A8H7QLL2_9FUNG</name>
<dbReference type="SUPFAM" id="SSF103111">
    <property type="entry name" value="Activator of Hsp90 ATPase, Aha1"/>
    <property type="match status" value="1"/>
</dbReference>
<dbReference type="InterPro" id="IPR023393">
    <property type="entry name" value="START-like_dom_sf"/>
</dbReference>
<dbReference type="InterPro" id="IPR015310">
    <property type="entry name" value="AHSA1-like_N"/>
</dbReference>
<accession>A0A8H7QLL2</accession>
<dbReference type="GO" id="GO:0006457">
    <property type="term" value="P:protein folding"/>
    <property type="evidence" value="ECO:0007669"/>
    <property type="project" value="TreeGrafter"/>
</dbReference>
<dbReference type="Pfam" id="PF09229">
    <property type="entry name" value="Aha1_N"/>
    <property type="match status" value="1"/>
</dbReference>
<dbReference type="SUPFAM" id="SSF55961">
    <property type="entry name" value="Bet v1-like"/>
    <property type="match status" value="1"/>
</dbReference>
<comment type="similarity">
    <text evidence="1">Belongs to the AHA1 family.</text>
</comment>
<dbReference type="EMBL" id="JAEPRD010000184">
    <property type="protein sequence ID" value="KAG2194909.1"/>
    <property type="molecule type" value="Genomic_DNA"/>
</dbReference>
<dbReference type="OrthoDB" id="567237at2759"/>
<dbReference type="CDD" id="cd08892">
    <property type="entry name" value="SRPBCC_Aha1"/>
    <property type="match status" value="1"/>
</dbReference>
<keyword evidence="2" id="KW-0472">Membrane</keyword>
<dbReference type="Proteomes" id="UP000603453">
    <property type="component" value="Unassembled WGS sequence"/>
</dbReference>
<evidence type="ECO:0000313" key="4">
    <source>
        <dbReference type="EMBL" id="KAG2194909.1"/>
    </source>
</evidence>
<dbReference type="PANTHER" id="PTHR13009:SF22">
    <property type="entry name" value="LD43819P"/>
    <property type="match status" value="1"/>
</dbReference>
<dbReference type="SMART" id="SM01000">
    <property type="entry name" value="Aha1_N"/>
    <property type="match status" value="1"/>
</dbReference>
<evidence type="ECO:0000256" key="1">
    <source>
        <dbReference type="ARBA" id="ARBA00006817"/>
    </source>
</evidence>